<dbReference type="GO" id="GO:0003723">
    <property type="term" value="F:RNA binding"/>
    <property type="evidence" value="ECO:0007669"/>
    <property type="project" value="UniProtKB-UniRule"/>
</dbReference>
<keyword evidence="1" id="KW-0238">DNA-binding</keyword>
<keyword evidence="1" id="KW-0539">Nucleus</keyword>
<comment type="subunit">
    <text evidence="1">Monomer and homodimer.</text>
</comment>
<accession>A0A7J7N622</accession>
<evidence type="ECO:0000256" key="1">
    <source>
        <dbReference type="RuleBase" id="RU368003"/>
    </source>
</evidence>
<name>A0A7J7N622_9MAGN</name>
<feature type="region of interest" description="Disordered" evidence="2">
    <location>
        <begin position="283"/>
        <end position="321"/>
    </location>
</feature>
<dbReference type="GO" id="GO:0005737">
    <property type="term" value="C:cytoplasm"/>
    <property type="evidence" value="ECO:0007669"/>
    <property type="project" value="UniProtKB-SubCell"/>
</dbReference>
<feature type="compositionally biased region" description="Basic and acidic residues" evidence="2">
    <location>
        <begin position="293"/>
        <end position="303"/>
    </location>
</feature>
<evidence type="ECO:0000256" key="2">
    <source>
        <dbReference type="SAM" id="MobiDB-lite"/>
    </source>
</evidence>
<feature type="region of interest" description="Disordered" evidence="2">
    <location>
        <begin position="77"/>
        <end position="109"/>
    </location>
</feature>
<evidence type="ECO:0000313" key="4">
    <source>
        <dbReference type="Proteomes" id="UP000541444"/>
    </source>
</evidence>
<dbReference type="GO" id="GO:0000460">
    <property type="term" value="P:maturation of 5.8S rRNA"/>
    <property type="evidence" value="ECO:0007669"/>
    <property type="project" value="TreeGrafter"/>
</dbReference>
<dbReference type="InterPro" id="IPR011082">
    <property type="entry name" value="Exosome-assoc_fac/DNA_repair"/>
</dbReference>
<feature type="compositionally biased region" description="Basic and acidic residues" evidence="2">
    <location>
        <begin position="81"/>
        <end position="101"/>
    </location>
</feature>
<dbReference type="GO" id="GO:0010468">
    <property type="term" value="P:regulation of gene expression"/>
    <property type="evidence" value="ECO:0007669"/>
    <property type="project" value="TreeGrafter"/>
</dbReference>
<keyword evidence="1" id="KW-0694">RNA-binding</keyword>
<gene>
    <name evidence="3" type="ORF">GIB67_026308</name>
</gene>
<keyword evidence="4" id="KW-1185">Reference proteome</keyword>
<keyword evidence="1" id="KW-0963">Cytoplasm</keyword>
<dbReference type="EMBL" id="JACGCM010001026">
    <property type="protein sequence ID" value="KAF6162470.1"/>
    <property type="molecule type" value="Genomic_DNA"/>
</dbReference>
<sequence>MVRSNRVDIGLVSGVLPGRERMDRLHREDAVLLLLPSKDVLGRMGAKRNRGNNLGDIRVEDGQDKLCVSSATVRMNKVRHSGSESGERLRPRRTPKTDTRDPSSNQRLALSPLPMCQHSSGHILLRAWIIYFQILESGGWALERIGEVLGVYFAFILLEARIKLDSERCSLMPKNIEDQVVKGVIPERVMEAVKRSLVNIEDLKTNLLQFLAIAEPDVLAEMPPIRRAHALFLVAKATSMLFSLRLRCQGVSPDNHPVKTELERLSLYEEKLERYMYMSREQRQSMRNISKGEAVRSRDSEHRNAKKKRKHQSSEKQSVRAAAQEFLEKATQELLGNNKGDLKGPLRMDVCDEEDFQMNVSV</sequence>
<organism evidence="3 4">
    <name type="scientific">Kingdonia uniflora</name>
    <dbReference type="NCBI Taxonomy" id="39325"/>
    <lineage>
        <taxon>Eukaryota</taxon>
        <taxon>Viridiplantae</taxon>
        <taxon>Streptophyta</taxon>
        <taxon>Embryophyta</taxon>
        <taxon>Tracheophyta</taxon>
        <taxon>Spermatophyta</taxon>
        <taxon>Magnoliopsida</taxon>
        <taxon>Ranunculales</taxon>
        <taxon>Circaeasteraceae</taxon>
        <taxon>Kingdonia</taxon>
    </lineage>
</organism>
<dbReference type="PANTHER" id="PTHR15341">
    <property type="entry name" value="SUN-COR STEROID HORMONE RECEPTOR CO-REPRESSOR"/>
    <property type="match status" value="1"/>
</dbReference>
<dbReference type="PANTHER" id="PTHR15341:SF3">
    <property type="entry name" value="NUCLEAR NUCLEIC ACID-BINDING PROTEIN C1D"/>
    <property type="match status" value="1"/>
</dbReference>
<comment type="similarity">
    <text evidence="1">Belongs to the C1D family.</text>
</comment>
<evidence type="ECO:0000313" key="3">
    <source>
        <dbReference type="EMBL" id="KAF6162470.1"/>
    </source>
</evidence>
<keyword evidence="1" id="KW-0698">rRNA processing</keyword>
<reference evidence="3 4" key="1">
    <citation type="journal article" date="2020" name="IScience">
        <title>Genome Sequencing of the Endangered Kingdonia uniflora (Circaeasteraceae, Ranunculales) Reveals Potential Mechanisms of Evolutionary Specialization.</title>
        <authorList>
            <person name="Sun Y."/>
            <person name="Deng T."/>
            <person name="Zhang A."/>
            <person name="Moore M.J."/>
            <person name="Landis J.B."/>
            <person name="Lin N."/>
            <person name="Zhang H."/>
            <person name="Zhang X."/>
            <person name="Huang J."/>
            <person name="Zhang X."/>
            <person name="Sun H."/>
            <person name="Wang H."/>
        </authorList>
    </citation>
    <scope>NUCLEOTIDE SEQUENCE [LARGE SCALE GENOMIC DNA]</scope>
    <source>
        <strain evidence="3">TB1705</strain>
        <tissue evidence="3">Leaf</tissue>
    </source>
</reference>
<dbReference type="Proteomes" id="UP000541444">
    <property type="component" value="Unassembled WGS sequence"/>
</dbReference>
<comment type="subcellular location">
    <subcellularLocation>
        <location evidence="1">Cytoplasm</location>
    </subcellularLocation>
    <subcellularLocation>
        <location evidence="1">Nucleus</location>
        <location evidence="1">Nucleolus</location>
    </subcellularLocation>
    <subcellularLocation>
        <location evidence="1">Nucleus</location>
    </subcellularLocation>
</comment>
<comment type="function">
    <text evidence="1">Plays a role in the recruitment of the exosome to pre-rRNA to mediate the 3'-5' end processing of the 5.8S rRNA.</text>
</comment>
<comment type="caution">
    <text evidence="3">The sequence shown here is derived from an EMBL/GenBank/DDBJ whole genome shotgun (WGS) entry which is preliminary data.</text>
</comment>
<protein>
    <recommendedName>
        <fullName evidence="1">Nuclear nucleic acid-binding protein C1D</fullName>
    </recommendedName>
</protein>
<dbReference type="GO" id="GO:0003677">
    <property type="term" value="F:DNA binding"/>
    <property type="evidence" value="ECO:0007669"/>
    <property type="project" value="UniProtKB-KW"/>
</dbReference>
<dbReference type="GO" id="GO:0000178">
    <property type="term" value="C:exosome (RNase complex)"/>
    <property type="evidence" value="ECO:0007669"/>
    <property type="project" value="TreeGrafter"/>
</dbReference>
<dbReference type="AlphaFoldDB" id="A0A7J7N622"/>
<dbReference type="GO" id="GO:0005730">
    <property type="term" value="C:nucleolus"/>
    <property type="evidence" value="ECO:0007669"/>
    <property type="project" value="UniProtKB-SubCell"/>
</dbReference>
<proteinExistence type="inferred from homology"/>
<dbReference type="OrthoDB" id="1421013at2759"/>